<dbReference type="EMBL" id="FMCR01000005">
    <property type="protein sequence ID" value="SCF27461.1"/>
    <property type="molecule type" value="Genomic_DNA"/>
</dbReference>
<organism evidence="3 4">
    <name type="scientific">Micromonospora saelicesensis</name>
    <dbReference type="NCBI Taxonomy" id="285676"/>
    <lineage>
        <taxon>Bacteria</taxon>
        <taxon>Bacillati</taxon>
        <taxon>Actinomycetota</taxon>
        <taxon>Actinomycetes</taxon>
        <taxon>Micromonosporales</taxon>
        <taxon>Micromonosporaceae</taxon>
        <taxon>Micromonospora</taxon>
    </lineage>
</organism>
<accession>A0A1C4Z4C7</accession>
<protein>
    <submittedName>
        <fullName evidence="3">Uncharacterized protein</fullName>
    </submittedName>
</protein>
<keyword evidence="5" id="KW-1185">Reference proteome</keyword>
<reference evidence="3 4" key="1">
    <citation type="submission" date="2016-06" db="EMBL/GenBank/DDBJ databases">
        <authorList>
            <person name="Kjaerup R.B."/>
            <person name="Dalgaard T.S."/>
            <person name="Juul-Madsen H.R."/>
        </authorList>
    </citation>
    <scope>NUCLEOTIDE SEQUENCE [LARGE SCALE GENOMIC DNA]</scope>
    <source>
        <strain evidence="3 4">DSM 44871</strain>
    </source>
</reference>
<evidence type="ECO:0000313" key="3">
    <source>
        <dbReference type="EMBL" id="SCF27461.1"/>
    </source>
</evidence>
<evidence type="ECO:0000313" key="4">
    <source>
        <dbReference type="Proteomes" id="UP000198864"/>
    </source>
</evidence>
<dbReference type="Proteomes" id="UP000198864">
    <property type="component" value="Unassembled WGS sequence"/>
</dbReference>
<evidence type="ECO:0000313" key="2">
    <source>
        <dbReference type="EMBL" id="RAO01979.1"/>
    </source>
</evidence>
<dbReference type="AlphaFoldDB" id="A0A1C4Z4C7"/>
<reference evidence="2 5" key="2">
    <citation type="submission" date="2018-03" db="EMBL/GenBank/DDBJ databases">
        <title>Genomic framework for the identification of Micromonospora saelicesensis and Micromonospora noduli.</title>
        <authorList>
            <person name="Riesco R."/>
            <person name="Trujillo M.E."/>
        </authorList>
    </citation>
    <scope>NUCLEOTIDE SEQUENCE [LARGE SCALE GENOMIC DNA]</scope>
    <source>
        <strain evidence="2 5">GAR05</strain>
    </source>
</reference>
<evidence type="ECO:0000313" key="5">
    <source>
        <dbReference type="Proteomes" id="UP000249334"/>
    </source>
</evidence>
<sequence>MKKSPLPATAVHEGLHSPVMSGGRRHLADGENQLVAECADNEVAVLEPQYETSGDLVNVLADDHSAVSEPGTEA</sequence>
<gene>
    <name evidence="3" type="ORF">GA0070561_4877</name>
    <name evidence="2" type="ORF">GAR05_01587</name>
</gene>
<name>A0A1C4Z4C7_9ACTN</name>
<proteinExistence type="predicted"/>
<evidence type="ECO:0000256" key="1">
    <source>
        <dbReference type="SAM" id="MobiDB-lite"/>
    </source>
</evidence>
<dbReference type="Proteomes" id="UP000249334">
    <property type="component" value="Unassembled WGS sequence"/>
</dbReference>
<dbReference type="EMBL" id="PXXW01000013">
    <property type="protein sequence ID" value="RAO01979.1"/>
    <property type="molecule type" value="Genomic_DNA"/>
</dbReference>
<feature type="region of interest" description="Disordered" evidence="1">
    <location>
        <begin position="1"/>
        <end position="25"/>
    </location>
</feature>